<dbReference type="EMBL" id="BMAW01120322">
    <property type="protein sequence ID" value="GFT88704.1"/>
    <property type="molecule type" value="Genomic_DNA"/>
</dbReference>
<keyword evidence="2" id="KW-1185">Reference proteome</keyword>
<evidence type="ECO:0000313" key="2">
    <source>
        <dbReference type="Proteomes" id="UP000887013"/>
    </source>
</evidence>
<dbReference type="AlphaFoldDB" id="A0A8X6PTN7"/>
<organism evidence="1 2">
    <name type="scientific">Nephila pilipes</name>
    <name type="common">Giant wood spider</name>
    <name type="synonym">Nephila maculata</name>
    <dbReference type="NCBI Taxonomy" id="299642"/>
    <lineage>
        <taxon>Eukaryota</taxon>
        <taxon>Metazoa</taxon>
        <taxon>Ecdysozoa</taxon>
        <taxon>Arthropoda</taxon>
        <taxon>Chelicerata</taxon>
        <taxon>Arachnida</taxon>
        <taxon>Araneae</taxon>
        <taxon>Araneomorphae</taxon>
        <taxon>Entelegynae</taxon>
        <taxon>Araneoidea</taxon>
        <taxon>Nephilidae</taxon>
        <taxon>Nephila</taxon>
    </lineage>
</organism>
<protein>
    <submittedName>
        <fullName evidence="1">Uncharacterized protein</fullName>
    </submittedName>
</protein>
<dbReference type="Proteomes" id="UP000887013">
    <property type="component" value="Unassembled WGS sequence"/>
</dbReference>
<reference evidence="1" key="1">
    <citation type="submission" date="2020-08" db="EMBL/GenBank/DDBJ databases">
        <title>Multicomponent nature underlies the extraordinary mechanical properties of spider dragline silk.</title>
        <authorList>
            <person name="Kono N."/>
            <person name="Nakamura H."/>
            <person name="Mori M."/>
            <person name="Yoshida Y."/>
            <person name="Ohtoshi R."/>
            <person name="Malay A.D."/>
            <person name="Moran D.A.P."/>
            <person name="Tomita M."/>
            <person name="Numata K."/>
            <person name="Arakawa K."/>
        </authorList>
    </citation>
    <scope>NUCLEOTIDE SEQUENCE</scope>
</reference>
<proteinExistence type="predicted"/>
<gene>
    <name evidence="1" type="ORF">NPIL_170521</name>
</gene>
<comment type="caution">
    <text evidence="1">The sequence shown here is derived from an EMBL/GenBank/DDBJ whole genome shotgun (WGS) entry which is preliminary data.</text>
</comment>
<evidence type="ECO:0000313" key="1">
    <source>
        <dbReference type="EMBL" id="GFT88704.1"/>
    </source>
</evidence>
<sequence>MDAARDTTQSLDFDICGIDWLRNYLYNDECCPSLFFHVMDDLFMRAGETMEETQWSKEEEINHSRFSLPETHNSTDLVEKGILSRNPIAIG</sequence>
<accession>A0A8X6PTN7</accession>
<name>A0A8X6PTN7_NEPPI</name>